<dbReference type="Proteomes" id="UP001304671">
    <property type="component" value="Unassembled WGS sequence"/>
</dbReference>
<dbReference type="InterPro" id="IPR045497">
    <property type="entry name" value="DUF6438"/>
</dbReference>
<evidence type="ECO:0000313" key="4">
    <source>
        <dbReference type="Proteomes" id="UP001304671"/>
    </source>
</evidence>
<evidence type="ECO:0000259" key="2">
    <source>
        <dbReference type="Pfam" id="PF20033"/>
    </source>
</evidence>
<evidence type="ECO:0000256" key="1">
    <source>
        <dbReference type="SAM" id="SignalP"/>
    </source>
</evidence>
<dbReference type="PROSITE" id="PS51257">
    <property type="entry name" value="PROKAR_LIPOPROTEIN"/>
    <property type="match status" value="1"/>
</dbReference>
<accession>A0ABU5QLV8</accession>
<organism evidence="3 4">
    <name type="scientific">Arcicella aquatica</name>
    <dbReference type="NCBI Taxonomy" id="217141"/>
    <lineage>
        <taxon>Bacteria</taxon>
        <taxon>Pseudomonadati</taxon>
        <taxon>Bacteroidota</taxon>
        <taxon>Cytophagia</taxon>
        <taxon>Cytophagales</taxon>
        <taxon>Flectobacillaceae</taxon>
        <taxon>Arcicella</taxon>
    </lineage>
</organism>
<proteinExistence type="predicted"/>
<keyword evidence="1" id="KW-0732">Signal</keyword>
<dbReference type="RefSeq" id="WP_323248856.1">
    <property type="nucleotide sequence ID" value="NZ_JAYFUL010000012.1"/>
</dbReference>
<feature type="signal peptide" evidence="1">
    <location>
        <begin position="1"/>
        <end position="17"/>
    </location>
</feature>
<gene>
    <name evidence="3" type="ORF">VB264_09635</name>
</gene>
<sequence length="162" mass="18246">MKLFLSFFLLSAFFLGACKVTQKGTSSVTEQSSSNTDLSAKIIFTLSKTPCYGTCPVFKMTVFENDSLVYEGERFVDKIGVSSKSLPKGKVKELVSKFRAANFFEFKKEYSAPITDMPTTYISFTDKTKTLKIKDYHGSPEELKQLEQLLVDLVSDEIKVKK</sequence>
<dbReference type="Pfam" id="PF20033">
    <property type="entry name" value="DUF6438"/>
    <property type="match status" value="1"/>
</dbReference>
<feature type="chain" id="PRO_5045057572" evidence="1">
    <location>
        <begin position="18"/>
        <end position="162"/>
    </location>
</feature>
<comment type="caution">
    <text evidence="3">The sequence shown here is derived from an EMBL/GenBank/DDBJ whole genome shotgun (WGS) entry which is preliminary data.</text>
</comment>
<reference evidence="3 4" key="1">
    <citation type="submission" date="2023-12" db="EMBL/GenBank/DDBJ databases">
        <title>Novel species of the genus Arcicella isolated from rivers.</title>
        <authorList>
            <person name="Lu H."/>
        </authorList>
    </citation>
    <scope>NUCLEOTIDE SEQUENCE [LARGE SCALE GENOMIC DNA]</scope>
    <source>
        <strain evidence="3 4">LMG 21963</strain>
    </source>
</reference>
<dbReference type="EMBL" id="JAYFUL010000012">
    <property type="protein sequence ID" value="MEA5258045.1"/>
    <property type="molecule type" value="Genomic_DNA"/>
</dbReference>
<feature type="domain" description="DUF6438" evidence="2">
    <location>
        <begin position="44"/>
        <end position="152"/>
    </location>
</feature>
<protein>
    <submittedName>
        <fullName evidence="3">DUF6438 domain-containing protein</fullName>
    </submittedName>
</protein>
<keyword evidence="4" id="KW-1185">Reference proteome</keyword>
<evidence type="ECO:0000313" key="3">
    <source>
        <dbReference type="EMBL" id="MEA5258045.1"/>
    </source>
</evidence>
<name>A0ABU5QLV8_9BACT</name>